<name>A0A2T2NR48_CORCC</name>
<keyword evidence="2" id="KW-0472">Membrane</keyword>
<proteinExistence type="predicted"/>
<dbReference type="EMBL" id="KZ678134">
    <property type="protein sequence ID" value="PSN67873.1"/>
    <property type="molecule type" value="Genomic_DNA"/>
</dbReference>
<organism evidence="3 4">
    <name type="scientific">Corynespora cassiicola Philippines</name>
    <dbReference type="NCBI Taxonomy" id="1448308"/>
    <lineage>
        <taxon>Eukaryota</taxon>
        <taxon>Fungi</taxon>
        <taxon>Dikarya</taxon>
        <taxon>Ascomycota</taxon>
        <taxon>Pezizomycotina</taxon>
        <taxon>Dothideomycetes</taxon>
        <taxon>Pleosporomycetidae</taxon>
        <taxon>Pleosporales</taxon>
        <taxon>Corynesporascaceae</taxon>
        <taxon>Corynespora</taxon>
    </lineage>
</organism>
<keyword evidence="2" id="KW-1133">Transmembrane helix</keyword>
<feature type="compositionally biased region" description="Polar residues" evidence="1">
    <location>
        <begin position="87"/>
        <end position="97"/>
    </location>
</feature>
<accession>A0A2T2NR48</accession>
<sequence>MYYVLELISQALSDPLQHPVNPHNLKRATPLSAWTNIAQPPPPHELLYYILIALALLFTGVLFACYRFLFAHPTHRPPPDLPYFDARNTTTTTPSAQRRSKFRAPTNRGEFHHRTASSDIKRMEEGEGWDGQ</sequence>
<feature type="region of interest" description="Disordered" evidence="1">
    <location>
        <begin position="80"/>
        <end position="132"/>
    </location>
</feature>
<keyword evidence="2" id="KW-0812">Transmembrane</keyword>
<reference evidence="3 4" key="1">
    <citation type="journal article" date="2018" name="Front. Microbiol.">
        <title>Genome-Wide Analysis of Corynespora cassiicola Leaf Fall Disease Putative Effectors.</title>
        <authorList>
            <person name="Lopez D."/>
            <person name="Ribeiro S."/>
            <person name="Label P."/>
            <person name="Fumanal B."/>
            <person name="Venisse J.S."/>
            <person name="Kohler A."/>
            <person name="de Oliveira R.R."/>
            <person name="Labutti K."/>
            <person name="Lipzen A."/>
            <person name="Lail K."/>
            <person name="Bauer D."/>
            <person name="Ohm R.A."/>
            <person name="Barry K.W."/>
            <person name="Spatafora J."/>
            <person name="Grigoriev I.V."/>
            <person name="Martin F.M."/>
            <person name="Pujade-Renaud V."/>
        </authorList>
    </citation>
    <scope>NUCLEOTIDE SEQUENCE [LARGE SCALE GENOMIC DNA]</scope>
    <source>
        <strain evidence="3 4">Philippines</strain>
    </source>
</reference>
<gene>
    <name evidence="3" type="ORF">BS50DRAFT_351011</name>
</gene>
<evidence type="ECO:0000256" key="1">
    <source>
        <dbReference type="SAM" id="MobiDB-lite"/>
    </source>
</evidence>
<evidence type="ECO:0000313" key="3">
    <source>
        <dbReference type="EMBL" id="PSN67873.1"/>
    </source>
</evidence>
<dbReference type="AlphaFoldDB" id="A0A2T2NR48"/>
<feature type="transmembrane region" description="Helical" evidence="2">
    <location>
        <begin position="46"/>
        <end position="69"/>
    </location>
</feature>
<evidence type="ECO:0000313" key="4">
    <source>
        <dbReference type="Proteomes" id="UP000240883"/>
    </source>
</evidence>
<dbReference type="Proteomes" id="UP000240883">
    <property type="component" value="Unassembled WGS sequence"/>
</dbReference>
<keyword evidence="4" id="KW-1185">Reference proteome</keyword>
<protein>
    <submittedName>
        <fullName evidence="3">Uncharacterized protein</fullName>
    </submittedName>
</protein>
<evidence type="ECO:0000256" key="2">
    <source>
        <dbReference type="SAM" id="Phobius"/>
    </source>
</evidence>